<dbReference type="Pfam" id="PF13411">
    <property type="entry name" value="MerR_1"/>
    <property type="match status" value="1"/>
</dbReference>
<dbReference type="InterPro" id="IPR009061">
    <property type="entry name" value="DNA-bd_dom_put_sf"/>
</dbReference>
<evidence type="ECO:0000313" key="4">
    <source>
        <dbReference type="EMBL" id="GAA1510015.1"/>
    </source>
</evidence>
<dbReference type="PRINTS" id="PR00040">
    <property type="entry name" value="HTHMERR"/>
</dbReference>
<dbReference type="SUPFAM" id="SSF46955">
    <property type="entry name" value="Putative DNA-binding domain"/>
    <property type="match status" value="1"/>
</dbReference>
<protein>
    <submittedName>
        <fullName evidence="4">MerR family transcriptional regulator</fullName>
    </submittedName>
</protein>
<evidence type="ECO:0000256" key="1">
    <source>
        <dbReference type="ARBA" id="ARBA00023125"/>
    </source>
</evidence>
<dbReference type="InterPro" id="IPR047057">
    <property type="entry name" value="MerR_fam"/>
</dbReference>
<dbReference type="PANTHER" id="PTHR30204">
    <property type="entry name" value="REDOX-CYCLING DRUG-SENSING TRANSCRIPTIONAL ACTIVATOR SOXR"/>
    <property type="match status" value="1"/>
</dbReference>
<reference evidence="5" key="1">
    <citation type="journal article" date="2019" name="Int. J. Syst. Evol. Microbiol.">
        <title>The Global Catalogue of Microorganisms (GCM) 10K type strain sequencing project: providing services to taxonomists for standard genome sequencing and annotation.</title>
        <authorList>
            <consortium name="The Broad Institute Genomics Platform"/>
            <consortium name="The Broad Institute Genome Sequencing Center for Infectious Disease"/>
            <person name="Wu L."/>
            <person name="Ma J."/>
        </authorList>
    </citation>
    <scope>NUCLEOTIDE SEQUENCE [LARGE SCALE GENOMIC DNA]</scope>
    <source>
        <strain evidence="5">JCM 15481</strain>
    </source>
</reference>
<keyword evidence="1" id="KW-0238">DNA-binding</keyword>
<dbReference type="PANTHER" id="PTHR30204:SF93">
    <property type="entry name" value="HTH MERR-TYPE DOMAIN-CONTAINING PROTEIN"/>
    <property type="match status" value="1"/>
</dbReference>
<organism evidence="4 5">
    <name type="scientific">Streptomyces synnematoformans</name>
    <dbReference type="NCBI Taxonomy" id="415721"/>
    <lineage>
        <taxon>Bacteria</taxon>
        <taxon>Bacillati</taxon>
        <taxon>Actinomycetota</taxon>
        <taxon>Actinomycetes</taxon>
        <taxon>Kitasatosporales</taxon>
        <taxon>Streptomycetaceae</taxon>
        <taxon>Streptomyces</taxon>
    </lineage>
</organism>
<feature type="region of interest" description="Disordered" evidence="2">
    <location>
        <begin position="271"/>
        <end position="292"/>
    </location>
</feature>
<comment type="caution">
    <text evidence="4">The sequence shown here is derived from an EMBL/GenBank/DDBJ whole genome shotgun (WGS) entry which is preliminary data.</text>
</comment>
<dbReference type="Proteomes" id="UP001500443">
    <property type="component" value="Unassembled WGS sequence"/>
</dbReference>
<feature type="compositionally biased region" description="Gly residues" evidence="2">
    <location>
        <begin position="271"/>
        <end position="285"/>
    </location>
</feature>
<dbReference type="SMART" id="SM00422">
    <property type="entry name" value="HTH_MERR"/>
    <property type="match status" value="1"/>
</dbReference>
<dbReference type="EMBL" id="BAAAPF010000455">
    <property type="protein sequence ID" value="GAA1510015.1"/>
    <property type="molecule type" value="Genomic_DNA"/>
</dbReference>
<dbReference type="PROSITE" id="PS50937">
    <property type="entry name" value="HTH_MERR_2"/>
    <property type="match status" value="1"/>
</dbReference>
<dbReference type="InterPro" id="IPR000551">
    <property type="entry name" value="MerR-type_HTH_dom"/>
</dbReference>
<gene>
    <name evidence="4" type="ORF">GCM10009802_64710</name>
</gene>
<accession>A0ABP4KXF6</accession>
<evidence type="ECO:0000313" key="5">
    <source>
        <dbReference type="Proteomes" id="UP001500443"/>
    </source>
</evidence>
<sequence length="292" mass="30960">MRIGELAALAGVTTRTVRHYHRIGLLPEPARRANGYRVYTLRDVVELARVRRLTELGLSLDEVRDVLADDAGRELHEILAELDADLARQEEAIRQRRVRLTGLLRQAESGGLTAEAPVSPELAAVFADMSRASARLGVPEPASAVRERELLALLETTADDAHRGWLAALLHALNADPEAMTRAYGIYARLDELADAEATDPRVEELARAVVDAMPDEAVRLMTAGPDPAGTGAGDGGGEDGEAFAEVFFADFPPAQAAVMRRAMALLGERTGGAGEAGGAGGAGPRRGESAS</sequence>
<dbReference type="CDD" id="cd00592">
    <property type="entry name" value="HTH_MerR-like"/>
    <property type="match status" value="1"/>
</dbReference>
<feature type="domain" description="HTH merR-type" evidence="3">
    <location>
        <begin position="1"/>
        <end position="69"/>
    </location>
</feature>
<name>A0ABP4KXF6_9ACTN</name>
<evidence type="ECO:0000256" key="2">
    <source>
        <dbReference type="SAM" id="MobiDB-lite"/>
    </source>
</evidence>
<keyword evidence="5" id="KW-1185">Reference proteome</keyword>
<evidence type="ECO:0000259" key="3">
    <source>
        <dbReference type="PROSITE" id="PS50937"/>
    </source>
</evidence>
<dbReference type="Gene3D" id="1.10.1660.10">
    <property type="match status" value="1"/>
</dbReference>
<dbReference type="RefSeq" id="WP_344295307.1">
    <property type="nucleotide sequence ID" value="NZ_BAAAPF010000455.1"/>
</dbReference>
<proteinExistence type="predicted"/>